<dbReference type="EMBL" id="JAAWWK010000002">
    <property type="protein sequence ID" value="NKI17310.1"/>
    <property type="molecule type" value="Genomic_DNA"/>
</dbReference>
<dbReference type="PANTHER" id="PTHR34874">
    <property type="entry name" value="PROTEIN YCHN"/>
    <property type="match status" value="1"/>
</dbReference>
<name>A0ABX1GEC7_9GAMM</name>
<sequence>MSVFALMVSAHPNDRASLHALQLARAASAGGHSLAMVFFIHDGANIADNRRDTPLSDQWRALAEQAHCELVVCSGSANERNILDTPSARRQGLAQATLREGFVIGGLAQWQAAASTATRTLRLGA</sequence>
<keyword evidence="2" id="KW-1185">Reference proteome</keyword>
<dbReference type="Proteomes" id="UP000765845">
    <property type="component" value="Unassembled WGS sequence"/>
</dbReference>
<reference evidence="1 2" key="1">
    <citation type="submission" date="2020-04" db="EMBL/GenBank/DDBJ databases">
        <authorList>
            <person name="Yoon J."/>
        </authorList>
    </citation>
    <scope>NUCLEOTIDE SEQUENCE [LARGE SCALE GENOMIC DNA]</scope>
    <source>
        <strain evidence="1 2">KMU-166</strain>
    </source>
</reference>
<dbReference type="PANTHER" id="PTHR34874:SF3">
    <property type="entry name" value="SULFURTRANSFERASE TUSD"/>
    <property type="match status" value="1"/>
</dbReference>
<dbReference type="SUPFAM" id="SSF75169">
    <property type="entry name" value="DsrEFH-like"/>
    <property type="match status" value="1"/>
</dbReference>
<protein>
    <submittedName>
        <fullName evidence="1">Sulfurtransferase TusD</fullName>
    </submittedName>
</protein>
<dbReference type="Pfam" id="PF02635">
    <property type="entry name" value="DsrE"/>
    <property type="match status" value="1"/>
</dbReference>
<organism evidence="1 2">
    <name type="scientific">Spongiibacter thalassae</name>
    <dbReference type="NCBI Taxonomy" id="2721624"/>
    <lineage>
        <taxon>Bacteria</taxon>
        <taxon>Pseudomonadati</taxon>
        <taxon>Pseudomonadota</taxon>
        <taxon>Gammaproteobacteria</taxon>
        <taxon>Cellvibrionales</taxon>
        <taxon>Spongiibacteraceae</taxon>
        <taxon>Spongiibacter</taxon>
    </lineage>
</organism>
<evidence type="ECO:0000313" key="2">
    <source>
        <dbReference type="Proteomes" id="UP000765845"/>
    </source>
</evidence>
<dbReference type="InterPro" id="IPR003787">
    <property type="entry name" value="Sulphur_relay_DsrE/F-like"/>
</dbReference>
<dbReference type="Gene3D" id="3.40.1260.10">
    <property type="entry name" value="DsrEFH-like"/>
    <property type="match status" value="1"/>
</dbReference>
<evidence type="ECO:0000313" key="1">
    <source>
        <dbReference type="EMBL" id="NKI17310.1"/>
    </source>
</evidence>
<dbReference type="InterPro" id="IPR027396">
    <property type="entry name" value="DsrEFH-like"/>
</dbReference>
<accession>A0ABX1GEC7</accession>
<dbReference type="RefSeq" id="WP_168449819.1">
    <property type="nucleotide sequence ID" value="NZ_JAAWWK010000002.1"/>
</dbReference>
<comment type="caution">
    <text evidence="1">The sequence shown here is derived from an EMBL/GenBank/DDBJ whole genome shotgun (WGS) entry which is preliminary data.</text>
</comment>
<proteinExistence type="predicted"/>
<gene>
    <name evidence="1" type="ORF">HCU74_07755</name>
</gene>